<dbReference type="CDD" id="cd15521">
    <property type="entry name" value="PHD_VIN3_plant"/>
    <property type="match status" value="1"/>
</dbReference>
<keyword evidence="9" id="KW-1185">Reference proteome</keyword>
<dbReference type="GO" id="GO:0040029">
    <property type="term" value="P:epigenetic regulation of gene expression"/>
    <property type="evidence" value="ECO:0007669"/>
    <property type="project" value="InterPro"/>
</dbReference>
<evidence type="ECO:0000256" key="2">
    <source>
        <dbReference type="ARBA" id="ARBA00022723"/>
    </source>
</evidence>
<sequence>MTSSSLEGFPLDPSKCNNLSLEEKRGLVHEISQWSNGAPEILRSWSRRELLKILCAEMGKERKYTGLTKPKMIEHLLKVVSENKSTKRKDAADLESQPSPTNNNQSTSKRQRKTDNPSRIPPIEVLNNSNRDMDSNIYCQNLACKAALHQNDAFCKRCSCCICYRYDDNKDPSLWLVCSSEPPFEGDSCGMSCHLECAIKHERSGIPKDEYHRVSLNFVCSCWRKQLLTAKDTRRVDVLCYRVHLSQKLLLGSGKYRKLNEIVETAAKKLEAEVGSIAGSPVKMGRGIVNRLSSGPDIQKLCACAVESLDCILSSSILQDLQSPKAQDSSLAPPALIRFENVSDTSLTFILGANDESVEEIVGYNLWHRKANMINYSPDPTCTLFVPNSNFLLSDLSPATEYVVKVVPFNSIRKLGTSEVRFATSGAVGNIANTLVAERDESPTTNSSSLCCLSNPSSEGDESNNNSAYRERVGDLSGKGIEEMPGDSISALDEERTTWEVGSVHDLTIKTETHRNSLTPTTSQNITDIPKPKCVSPEGQFVKELSTGNGSNCSGRNDLEIVPYVRGSDADLVIVPSKTGITKDSPGSSVRPEHSDDELHNGSGKPGKVTEVGSSTKKKSKARLGEDFHIDGSIEKEYALCVKTIRQLECEGYLEKTFRLKFLTWYSMRATPEEKRVVKVFVDTFVDDPQCLAGQLIDTFSDDINSKRPPGVLRNGFCMRLFH</sequence>
<dbReference type="Proteomes" id="UP000631114">
    <property type="component" value="Unassembled WGS sequence"/>
</dbReference>
<feature type="compositionally biased region" description="Polar residues" evidence="6">
    <location>
        <begin position="579"/>
        <end position="588"/>
    </location>
</feature>
<keyword evidence="3" id="KW-0863">Zinc-finger</keyword>
<dbReference type="PROSITE" id="PS50853">
    <property type="entry name" value="FN3"/>
    <property type="match status" value="1"/>
</dbReference>
<feature type="region of interest" description="Disordered" evidence="6">
    <location>
        <begin position="577"/>
        <end position="620"/>
    </location>
</feature>
<feature type="compositionally biased region" description="Basic and acidic residues" evidence="6">
    <location>
        <begin position="591"/>
        <end position="600"/>
    </location>
</feature>
<dbReference type="GO" id="GO:0005634">
    <property type="term" value="C:nucleus"/>
    <property type="evidence" value="ECO:0007669"/>
    <property type="project" value="UniProtKB-SubCell"/>
</dbReference>
<feature type="domain" description="Fibronectin type-III" evidence="7">
    <location>
        <begin position="333"/>
        <end position="428"/>
    </location>
</feature>
<proteinExistence type="predicted"/>
<dbReference type="InterPro" id="IPR003961">
    <property type="entry name" value="FN3_dom"/>
</dbReference>
<dbReference type="InterPro" id="IPR036116">
    <property type="entry name" value="FN3_sf"/>
</dbReference>
<accession>A0A835IBP4</accession>
<dbReference type="PANTHER" id="PTHR46286:SF2">
    <property type="entry name" value="VIN3-LIKE PROTEIN 2"/>
    <property type="match status" value="1"/>
</dbReference>
<evidence type="ECO:0000256" key="1">
    <source>
        <dbReference type="ARBA" id="ARBA00004123"/>
    </source>
</evidence>
<reference evidence="8 9" key="1">
    <citation type="submission" date="2020-10" db="EMBL/GenBank/DDBJ databases">
        <title>The Coptis chinensis genome and diversification of protoberbering-type alkaloids.</title>
        <authorList>
            <person name="Wang B."/>
            <person name="Shu S."/>
            <person name="Song C."/>
            <person name="Liu Y."/>
        </authorList>
    </citation>
    <scope>NUCLEOTIDE SEQUENCE [LARGE SCALE GENOMIC DNA]</scope>
    <source>
        <strain evidence="8">HL-2020</strain>
        <tissue evidence="8">Leaf</tissue>
    </source>
</reference>
<dbReference type="InterPro" id="IPR032881">
    <property type="entry name" value="Oberon-like_PHD"/>
</dbReference>
<dbReference type="Gene3D" id="2.60.40.10">
    <property type="entry name" value="Immunoglobulins"/>
    <property type="match status" value="1"/>
</dbReference>
<dbReference type="InterPro" id="IPR058585">
    <property type="entry name" value="Fn3_VIN3"/>
</dbReference>
<evidence type="ECO:0000259" key="7">
    <source>
        <dbReference type="PROSITE" id="PS50853"/>
    </source>
</evidence>
<feature type="compositionally biased region" description="Polar residues" evidence="6">
    <location>
        <begin position="96"/>
        <end position="108"/>
    </location>
</feature>
<feature type="region of interest" description="Disordered" evidence="6">
    <location>
        <begin position="84"/>
        <end position="128"/>
    </location>
</feature>
<dbReference type="Pfam" id="PF07227">
    <property type="entry name" value="PHD_Oberon"/>
    <property type="match status" value="1"/>
</dbReference>
<dbReference type="InterPro" id="IPR013783">
    <property type="entry name" value="Ig-like_fold"/>
</dbReference>
<dbReference type="CDD" id="cd00063">
    <property type="entry name" value="FN3"/>
    <property type="match status" value="1"/>
</dbReference>
<dbReference type="InterPro" id="IPR044514">
    <property type="entry name" value="VIN3-like"/>
</dbReference>
<feature type="compositionally biased region" description="Low complexity" evidence="6">
    <location>
        <begin position="443"/>
        <end position="458"/>
    </location>
</feature>
<name>A0A835IBP4_9MAGN</name>
<dbReference type="AlphaFoldDB" id="A0A835IBP4"/>
<comment type="caution">
    <text evidence="8">The sequence shown here is derived from an EMBL/GenBank/DDBJ whole genome shotgun (WGS) entry which is preliminary data.</text>
</comment>
<gene>
    <name evidence="8" type="ORF">IFM89_012412</name>
</gene>
<protein>
    <recommendedName>
        <fullName evidence="7">Fibronectin type-III domain-containing protein</fullName>
    </recommendedName>
</protein>
<dbReference type="PANTHER" id="PTHR46286">
    <property type="entry name" value="VIN3-LIKE PROTEIN 2-RELATED"/>
    <property type="match status" value="1"/>
</dbReference>
<dbReference type="Pfam" id="PF23380">
    <property type="entry name" value="VIN3_C"/>
    <property type="match status" value="1"/>
</dbReference>
<dbReference type="GO" id="GO:0008270">
    <property type="term" value="F:zinc ion binding"/>
    <property type="evidence" value="ECO:0007669"/>
    <property type="project" value="UniProtKB-KW"/>
</dbReference>
<evidence type="ECO:0000256" key="3">
    <source>
        <dbReference type="ARBA" id="ARBA00022771"/>
    </source>
</evidence>
<evidence type="ECO:0000256" key="6">
    <source>
        <dbReference type="SAM" id="MobiDB-lite"/>
    </source>
</evidence>
<dbReference type="Pfam" id="PF23376">
    <property type="entry name" value="Fn3_VIN3"/>
    <property type="match status" value="1"/>
</dbReference>
<keyword evidence="4" id="KW-0862">Zinc</keyword>
<dbReference type="OrthoDB" id="600557at2759"/>
<evidence type="ECO:0000256" key="4">
    <source>
        <dbReference type="ARBA" id="ARBA00022833"/>
    </source>
</evidence>
<keyword evidence="5" id="KW-0539">Nucleus</keyword>
<keyword evidence="2" id="KW-0479">Metal-binding</keyword>
<evidence type="ECO:0000256" key="5">
    <source>
        <dbReference type="ARBA" id="ARBA00023242"/>
    </source>
</evidence>
<dbReference type="EMBL" id="JADFTS010000003">
    <property type="protein sequence ID" value="KAF9613864.1"/>
    <property type="molecule type" value="Genomic_DNA"/>
</dbReference>
<evidence type="ECO:0000313" key="8">
    <source>
        <dbReference type="EMBL" id="KAF9613864.1"/>
    </source>
</evidence>
<dbReference type="InterPro" id="IPR056990">
    <property type="entry name" value="VIN3-like_C"/>
</dbReference>
<dbReference type="SUPFAM" id="SSF49265">
    <property type="entry name" value="Fibronectin type III"/>
    <property type="match status" value="1"/>
</dbReference>
<comment type="subcellular location">
    <subcellularLocation>
        <location evidence="1">Nucleus</location>
    </subcellularLocation>
</comment>
<evidence type="ECO:0000313" key="9">
    <source>
        <dbReference type="Proteomes" id="UP000631114"/>
    </source>
</evidence>
<feature type="region of interest" description="Disordered" evidence="6">
    <location>
        <begin position="439"/>
        <end position="469"/>
    </location>
</feature>
<dbReference type="GO" id="GO:0010048">
    <property type="term" value="P:vernalization response"/>
    <property type="evidence" value="ECO:0007669"/>
    <property type="project" value="InterPro"/>
</dbReference>
<organism evidence="8 9">
    <name type="scientific">Coptis chinensis</name>
    <dbReference type="NCBI Taxonomy" id="261450"/>
    <lineage>
        <taxon>Eukaryota</taxon>
        <taxon>Viridiplantae</taxon>
        <taxon>Streptophyta</taxon>
        <taxon>Embryophyta</taxon>
        <taxon>Tracheophyta</taxon>
        <taxon>Spermatophyta</taxon>
        <taxon>Magnoliopsida</taxon>
        <taxon>Ranunculales</taxon>
        <taxon>Ranunculaceae</taxon>
        <taxon>Coptidoideae</taxon>
        <taxon>Coptis</taxon>
    </lineage>
</organism>